<dbReference type="Pfam" id="PF18313">
    <property type="entry name" value="TLP1_add_C"/>
    <property type="match status" value="1"/>
</dbReference>
<evidence type="ECO:0000256" key="3">
    <source>
        <dbReference type="ARBA" id="ARBA00023315"/>
    </source>
</evidence>
<dbReference type="PANTHER" id="PTHR18919:SF139">
    <property type="entry name" value="THIOLASE-LIKE PROTEIN TYPE 1 ADDITIONAL C-TERMINAL DOMAIN-CONTAINING PROTEIN"/>
    <property type="match status" value="1"/>
</dbReference>
<evidence type="ECO:0000313" key="5">
    <source>
        <dbReference type="EMBL" id="SNT00541.1"/>
    </source>
</evidence>
<dbReference type="EMBL" id="FZPA01000009">
    <property type="protein sequence ID" value="SNT00541.1"/>
    <property type="molecule type" value="Genomic_DNA"/>
</dbReference>
<reference evidence="5 6" key="1">
    <citation type="submission" date="2017-06" db="EMBL/GenBank/DDBJ databases">
        <authorList>
            <person name="Kim H.J."/>
            <person name="Triplett B.A."/>
        </authorList>
    </citation>
    <scope>NUCLEOTIDE SEQUENCE [LARGE SCALE GENOMIC DNA]</scope>
    <source>
        <strain evidence="5 6">DS15</strain>
    </source>
</reference>
<dbReference type="PANTHER" id="PTHR18919">
    <property type="entry name" value="ACETYL-COA C-ACYLTRANSFERASE"/>
    <property type="match status" value="1"/>
</dbReference>
<comment type="similarity">
    <text evidence="1">Belongs to the thiolase-like superfamily. Thiolase family.</text>
</comment>
<proteinExistence type="inferred from homology"/>
<dbReference type="NCBIfam" id="NF006106">
    <property type="entry name" value="PRK08257.1-5"/>
    <property type="match status" value="1"/>
</dbReference>
<keyword evidence="2 5" id="KW-0808">Transferase</keyword>
<evidence type="ECO:0000256" key="1">
    <source>
        <dbReference type="ARBA" id="ARBA00010982"/>
    </source>
</evidence>
<dbReference type="Gene3D" id="2.40.50.840">
    <property type="match status" value="1"/>
</dbReference>
<keyword evidence="6" id="KW-1185">Reference proteome</keyword>
<dbReference type="RefSeq" id="WP_245836761.1">
    <property type="nucleotide sequence ID" value="NZ_FZPA01000009.1"/>
</dbReference>
<keyword evidence="3" id="KW-0012">Acyltransferase</keyword>
<feature type="domain" description="Thiolase-like protein type 1 additional C-terminal" evidence="4">
    <location>
        <begin position="421"/>
        <end position="495"/>
    </location>
</feature>
<dbReference type="InterPro" id="IPR016039">
    <property type="entry name" value="Thiolase-like"/>
</dbReference>
<dbReference type="SUPFAM" id="SSF53901">
    <property type="entry name" value="Thiolase-like"/>
    <property type="match status" value="2"/>
</dbReference>
<sequence>MEGALTMAMTDPERIPVIIGVGQVNDRPDDPDQGLDSLGLMVAALKLAADDAGVPLAEIDSLAIVDQISFHSLGKLCEPLAAAIGASPAINYQSAAPHGDTPVRLLNEAANRIGAGEVKLAAVVGGEALRTAAGRAAKAASGEDKSYNAIRKVATRREPDYAQKHGLAAPVDVYPLYENATRAAWGQSLAEAQAESAEIWSRFSQVAAANEGAWIRKPASPADILEVNERNRPIAFPYSKLMVANSSVNQGAGFLVASLAEARRRGIAEDRLIHVGMGAAAKEPPSILARDRYDGSVSMETSIRRTLDLNGMTVADFDFVELYSCFPCVPKMARRVLGWPVDRPASVFGGLTFGGGPIANYMSHAIVSMVETLRREGRYGFLFANGGFATDNHCIVLGKEPIVAAQFPQDFDYQAEAEAKRGAVPELVQDYAGPATIESYTIFHARDGAPKAGVVVARTPEGRRTLAHVDVADAAMLAFLTDGKVEPVGAAGQVVALDEGFGWRA</sequence>
<organism evidence="5 6">
    <name type="scientific">Sphingopyxis indica</name>
    <dbReference type="NCBI Taxonomy" id="436663"/>
    <lineage>
        <taxon>Bacteria</taxon>
        <taxon>Pseudomonadati</taxon>
        <taxon>Pseudomonadota</taxon>
        <taxon>Alphaproteobacteria</taxon>
        <taxon>Sphingomonadales</taxon>
        <taxon>Sphingomonadaceae</taxon>
        <taxon>Sphingopyxis</taxon>
    </lineage>
</organism>
<dbReference type="Proteomes" id="UP000198339">
    <property type="component" value="Unassembled WGS sequence"/>
</dbReference>
<evidence type="ECO:0000256" key="2">
    <source>
        <dbReference type="ARBA" id="ARBA00022679"/>
    </source>
</evidence>
<evidence type="ECO:0000313" key="6">
    <source>
        <dbReference type="Proteomes" id="UP000198339"/>
    </source>
</evidence>
<dbReference type="InterPro" id="IPR040771">
    <property type="entry name" value="TLP1_add_C"/>
</dbReference>
<protein>
    <submittedName>
        <fullName evidence="5">Acetyl-CoA C-acetyltransferase</fullName>
    </submittedName>
</protein>
<dbReference type="GO" id="GO:0016746">
    <property type="term" value="F:acyltransferase activity"/>
    <property type="evidence" value="ECO:0007669"/>
    <property type="project" value="UniProtKB-KW"/>
</dbReference>
<evidence type="ECO:0000259" key="4">
    <source>
        <dbReference type="Pfam" id="PF18313"/>
    </source>
</evidence>
<gene>
    <name evidence="5" type="ORF">SAMN06295955_10968</name>
</gene>
<dbReference type="AlphaFoldDB" id="A0A239J3Q7"/>
<dbReference type="Gene3D" id="3.40.47.10">
    <property type="match status" value="1"/>
</dbReference>
<accession>A0A239J3Q7</accession>
<name>A0A239J3Q7_9SPHN</name>